<keyword evidence="7" id="KW-0472">Membrane</keyword>
<feature type="transmembrane region" description="Helical" evidence="7">
    <location>
        <begin position="98"/>
        <end position="119"/>
    </location>
</feature>
<evidence type="ECO:0000256" key="4">
    <source>
        <dbReference type="ARBA" id="ARBA00022679"/>
    </source>
</evidence>
<dbReference type="PANTHER" id="PTHR11254:SF440">
    <property type="entry name" value="E3 UBIQUITIN-PROTEIN LIGASE NEDD-4"/>
    <property type="match status" value="1"/>
</dbReference>
<dbReference type="SMART" id="SM00119">
    <property type="entry name" value="HECTc"/>
    <property type="match status" value="1"/>
</dbReference>
<evidence type="ECO:0000256" key="5">
    <source>
        <dbReference type="ARBA" id="ARBA00022786"/>
    </source>
</evidence>
<keyword evidence="7" id="KW-1133">Transmembrane helix</keyword>
<dbReference type="PROSITE" id="PS51257">
    <property type="entry name" value="PROKAR_LIPOPROTEIN"/>
    <property type="match status" value="1"/>
</dbReference>
<dbReference type="VEuPathDB" id="GiardiaDB:GL50581_1184"/>
<dbReference type="GO" id="GO:0016874">
    <property type="term" value="F:ligase activity"/>
    <property type="evidence" value="ECO:0007669"/>
    <property type="project" value="UniProtKB-KW"/>
</dbReference>
<keyword evidence="9" id="KW-0436">Ligase</keyword>
<evidence type="ECO:0000256" key="2">
    <source>
        <dbReference type="ARBA" id="ARBA00004906"/>
    </source>
</evidence>
<feature type="transmembrane region" description="Helical" evidence="7">
    <location>
        <begin position="183"/>
        <end position="208"/>
    </location>
</feature>
<feature type="transmembrane region" description="Helical" evidence="7">
    <location>
        <begin position="73"/>
        <end position="93"/>
    </location>
</feature>
<dbReference type="EMBL" id="AHGT01000038">
    <property type="protein sequence ID" value="ESU36860.1"/>
    <property type="molecule type" value="Genomic_DNA"/>
</dbReference>
<dbReference type="AlphaFoldDB" id="V6TIU0"/>
<dbReference type="Gene3D" id="3.30.2410.10">
    <property type="entry name" value="Hect, E3 ligase catalytic domain"/>
    <property type="match status" value="1"/>
</dbReference>
<comment type="pathway">
    <text evidence="2">Protein modification; protein ubiquitination.</text>
</comment>
<organism evidence="9 10">
    <name type="scientific">Giardia intestinalis</name>
    <name type="common">Giardia lamblia</name>
    <dbReference type="NCBI Taxonomy" id="5741"/>
    <lineage>
        <taxon>Eukaryota</taxon>
        <taxon>Metamonada</taxon>
        <taxon>Diplomonadida</taxon>
        <taxon>Hexamitidae</taxon>
        <taxon>Giardiinae</taxon>
        <taxon>Giardia</taxon>
    </lineage>
</organism>
<keyword evidence="7" id="KW-0812">Transmembrane</keyword>
<dbReference type="PANTHER" id="PTHR11254">
    <property type="entry name" value="HECT DOMAIN UBIQUITIN-PROTEIN LIGASE"/>
    <property type="match status" value="1"/>
</dbReference>
<evidence type="ECO:0000256" key="3">
    <source>
        <dbReference type="ARBA" id="ARBA00012485"/>
    </source>
</evidence>
<evidence type="ECO:0000256" key="6">
    <source>
        <dbReference type="PROSITE-ProRule" id="PRU00104"/>
    </source>
</evidence>
<name>V6TIU0_GIAIN</name>
<dbReference type="InterPro" id="IPR035983">
    <property type="entry name" value="Hect_E3_ubiquitin_ligase"/>
</dbReference>
<dbReference type="InterPro" id="IPR050409">
    <property type="entry name" value="E3_ubiq-protein_ligase"/>
</dbReference>
<dbReference type="Gene3D" id="3.90.1750.10">
    <property type="entry name" value="Hect, E3 ligase catalytic domains"/>
    <property type="match status" value="1"/>
</dbReference>
<feature type="domain" description="HECT" evidence="8">
    <location>
        <begin position="428"/>
        <end position="762"/>
    </location>
</feature>
<dbReference type="PROSITE" id="PS50237">
    <property type="entry name" value="HECT"/>
    <property type="match status" value="1"/>
</dbReference>
<accession>V6TIU0</accession>
<evidence type="ECO:0000313" key="9">
    <source>
        <dbReference type="EMBL" id="ESU36860.1"/>
    </source>
</evidence>
<dbReference type="SUPFAM" id="SSF56204">
    <property type="entry name" value="Hect, E3 ligase catalytic domain"/>
    <property type="match status" value="1"/>
</dbReference>
<comment type="catalytic activity">
    <reaction evidence="1">
        <text>S-ubiquitinyl-[E2 ubiquitin-conjugating enzyme]-L-cysteine + [acceptor protein]-L-lysine = [E2 ubiquitin-conjugating enzyme]-L-cysteine + N(6)-ubiquitinyl-[acceptor protein]-L-lysine.</text>
        <dbReference type="EC" id="2.3.2.26"/>
    </reaction>
</comment>
<dbReference type="VEuPathDB" id="GiardiaDB:DHA2_152176"/>
<keyword evidence="4" id="KW-0808">Transferase</keyword>
<sequence length="762" mass="85691">MGNRTYANPLLFYQILPTSVESWLTTAQLSISCRWGHSDMLLGLNVNALLSFTKNDQMHDGIPLGPREVATTIAMPLFPVIAVITVSMASLLIHQKPILFLCICSPIVSVLLLISWLFCIISGKYGIGVSYIVVTLTTLPSLFGISWKPHRWLVAIVSYSVSCFLCLVFLFIIPFYAQVYHTVVLILGLLIPYVLFALSHALSLFILLRWYRHFTQRLTEQLNGISLEGKAEIIAYRYLPAPRVYPLSDSTVALWTTQEMIRQKVYGFRLCALFSRVTNLPYFAQTTVNSLKYALSFSRTDDESVELYGEGLREKTLTCLYRLKMVIGVKEITASAHFSSETYTIEPLSLSKILSIASASSILSHSPTENLFLRAFNSSERPSIQALTRLRLMRYWTDSIYTQSPPYRMIVSRTSFYNDFRRIFAVEGRELIRREILVSFAGEEAIDIGGLKRELFTMVGDILFSALSHDGLAPNMIVSESSNELTMSPTVLPLDAFCMGWLIGRCLCYGISLSSQLSRLFISLAMNVSPTLADIIHFEPGLGNLIAEAEKDDHSLAILKESIPALSNTSCWYKSFKFCANFNNKKKRLCFRRINLEKVIVSYLYPRSSKALHYLRSGFRTAIPAPGCYFIDVSLVHAIVVGAPSISIDDWREHSVVDGCWSNPEVVEWFWELLRENPELAVGILRFSCGISVPPQEGFCNLGQPLFLGQHPLPFTLRPCSKDRLPMGHTCTNTLQIPLAESKDDLLRALKVAARVSAMDIK</sequence>
<dbReference type="GO" id="GO:0016567">
    <property type="term" value="P:protein ubiquitination"/>
    <property type="evidence" value="ECO:0007669"/>
    <property type="project" value="TreeGrafter"/>
</dbReference>
<comment type="caution">
    <text evidence="9">The sequence shown here is derived from an EMBL/GenBank/DDBJ whole genome shotgun (WGS) entry which is preliminary data.</text>
</comment>
<proteinExistence type="predicted"/>
<dbReference type="InterPro" id="IPR000569">
    <property type="entry name" value="HECT_dom"/>
</dbReference>
<evidence type="ECO:0000256" key="1">
    <source>
        <dbReference type="ARBA" id="ARBA00000885"/>
    </source>
</evidence>
<reference evidence="9 10" key="2">
    <citation type="journal article" date="2013" name="Genome Biol. Evol.">
        <title>Genome sequencing of Giardia lamblia genotypes A2 and B isolates (DH and GS) and comparative analysis with the genomes of genotypes A1 and E (WB and Pig).</title>
        <authorList>
            <person name="Adam R.D."/>
            <person name="Dahlstrom E.W."/>
            <person name="Martens C.A."/>
            <person name="Bruno D.P."/>
            <person name="Barbian K.D."/>
            <person name="Ricklefs S.M."/>
            <person name="Hernandez M.M."/>
            <person name="Narla N.P."/>
            <person name="Patel R.B."/>
            <person name="Porcella S.F."/>
            <person name="Nash T.E."/>
        </authorList>
    </citation>
    <scope>NUCLEOTIDE SEQUENCE [LARGE SCALE GENOMIC DNA]</scope>
    <source>
        <strain evidence="9 10">DH</strain>
    </source>
</reference>
<dbReference type="GO" id="GO:0005737">
    <property type="term" value="C:cytoplasm"/>
    <property type="evidence" value="ECO:0007669"/>
    <property type="project" value="TreeGrafter"/>
</dbReference>
<feature type="active site" description="Glycyl thioester intermediate" evidence="6">
    <location>
        <position position="731"/>
    </location>
</feature>
<dbReference type="GO" id="GO:0006511">
    <property type="term" value="P:ubiquitin-dependent protein catabolic process"/>
    <property type="evidence" value="ECO:0007669"/>
    <property type="project" value="TreeGrafter"/>
</dbReference>
<dbReference type="GO" id="GO:0061630">
    <property type="term" value="F:ubiquitin protein ligase activity"/>
    <property type="evidence" value="ECO:0007669"/>
    <property type="project" value="UniProtKB-EC"/>
</dbReference>
<dbReference type="EC" id="2.3.2.26" evidence="3"/>
<gene>
    <name evidence="9" type="ORF">DHA2_152176</name>
</gene>
<keyword evidence="5 6" id="KW-0833">Ubl conjugation pathway</keyword>
<evidence type="ECO:0000313" key="10">
    <source>
        <dbReference type="Proteomes" id="UP000018320"/>
    </source>
</evidence>
<dbReference type="VEuPathDB" id="GiardiaDB:GL50803_0060667"/>
<dbReference type="Proteomes" id="UP000018320">
    <property type="component" value="Unassembled WGS sequence"/>
</dbReference>
<protein>
    <recommendedName>
        <fullName evidence="3">HECT-type E3 ubiquitin transferase</fullName>
        <ecNumber evidence="3">2.3.2.26</ecNumber>
    </recommendedName>
</protein>
<evidence type="ECO:0000256" key="7">
    <source>
        <dbReference type="SAM" id="Phobius"/>
    </source>
</evidence>
<feature type="transmembrane region" description="Helical" evidence="7">
    <location>
        <begin position="125"/>
        <end position="145"/>
    </location>
</feature>
<reference evidence="10" key="1">
    <citation type="submission" date="2012-02" db="EMBL/GenBank/DDBJ databases">
        <title>Genome sequencing of Giardia lamblia Genotypes A2 and B isolates (DH and GS) and comparative analysis with the genomes of Genotypes A1 and E (WB and Pig).</title>
        <authorList>
            <person name="Adam R."/>
            <person name="Dahlstrom E."/>
            <person name="Martens C."/>
            <person name="Bruno D."/>
            <person name="Barbian K."/>
            <person name="Porcella S.F."/>
            <person name="Nash T."/>
        </authorList>
    </citation>
    <scope>NUCLEOTIDE SEQUENCE</scope>
    <source>
        <strain evidence="10">DH</strain>
    </source>
</reference>
<dbReference type="VEuPathDB" id="GiardiaDB:QR46_2733"/>
<evidence type="ECO:0000259" key="8">
    <source>
        <dbReference type="PROSITE" id="PS50237"/>
    </source>
</evidence>
<feature type="transmembrane region" description="Helical" evidence="7">
    <location>
        <begin position="152"/>
        <end position="177"/>
    </location>
</feature>
<dbReference type="Pfam" id="PF00632">
    <property type="entry name" value="HECT"/>
    <property type="match status" value="1"/>
</dbReference>